<dbReference type="GO" id="GO:0007156">
    <property type="term" value="P:homophilic cell adhesion via plasma membrane adhesion molecules"/>
    <property type="evidence" value="ECO:0007669"/>
    <property type="project" value="InterPro"/>
</dbReference>
<dbReference type="AlphaFoldDB" id="A0A241XRU5"/>
<dbReference type="GO" id="GO:0005509">
    <property type="term" value="F:calcium ion binding"/>
    <property type="evidence" value="ECO:0007669"/>
    <property type="project" value="InterPro"/>
</dbReference>
<dbReference type="GO" id="GO:0016020">
    <property type="term" value="C:membrane"/>
    <property type="evidence" value="ECO:0007669"/>
    <property type="project" value="InterPro"/>
</dbReference>
<dbReference type="Gene3D" id="2.60.40.3440">
    <property type="match status" value="4"/>
</dbReference>
<dbReference type="Pfam" id="PF17963">
    <property type="entry name" value="Big_9"/>
    <property type="match status" value="4"/>
</dbReference>
<feature type="domain" description="Cadherin" evidence="2">
    <location>
        <begin position="243"/>
        <end position="342"/>
    </location>
</feature>
<dbReference type="NCBIfam" id="NF012211">
    <property type="entry name" value="tand_rpt_95"/>
    <property type="match status" value="4"/>
</dbReference>
<comment type="caution">
    <text evidence="3">The sequence shown here is derived from an EMBL/GenBank/DDBJ whole genome shotgun (WGS) entry which is preliminary data.</text>
</comment>
<proteinExistence type="predicted"/>
<feature type="domain" description="Cadherin" evidence="2">
    <location>
        <begin position="150"/>
        <end position="244"/>
    </location>
</feature>
<evidence type="ECO:0000256" key="1">
    <source>
        <dbReference type="SAM" id="MobiDB-lite"/>
    </source>
</evidence>
<dbReference type="PROSITE" id="PS50268">
    <property type="entry name" value="CADHERIN_2"/>
    <property type="match status" value="2"/>
</dbReference>
<dbReference type="EMBL" id="NFFZ01000004">
    <property type="protein sequence ID" value="OTI63065.1"/>
    <property type="molecule type" value="Genomic_DNA"/>
</dbReference>
<dbReference type="InterPro" id="IPR002126">
    <property type="entry name" value="Cadherin-like_dom"/>
</dbReference>
<dbReference type="CDD" id="cd11304">
    <property type="entry name" value="Cadherin_repeat"/>
    <property type="match status" value="2"/>
</dbReference>
<accession>A0A241XRU5</accession>
<name>A0A241XRU5_PSEAI</name>
<dbReference type="SUPFAM" id="SSF49313">
    <property type="entry name" value="Cadherin-like"/>
    <property type="match status" value="1"/>
</dbReference>
<sequence>MSLFYKVFSRIMRAAGSGQRAAGSGQRAAGSGQRAAGSGQRAAGSGQRAAAAAVVLTLGTLCSPIAMGAGSTCYYSGNMSQGGTAVYYSSGNKKWVWTLNNNVFSNSSASTVSYAGTTYQRGSYRTKFSGQGYSVDAYELCVVDLNTAPTVSSTSLTTPEDTPTSIQLSAADPDAGDTHTFTIISSNPAHGTAYVSGKTLTFTPATNWNGTTTLTYKATDSDGADSNIATITVTVTPVNDAPVSQAKTLSIDEDTSGSITLSATDVDSPVPVVFQIVTSPNVSHGSAVISGATLTFTPAANWNGSTSLTYRAQDTSGAWSAPAVVTITVRPVNDPPDVSPRSLILAEDSVGKLTLTAADVDSSIFTFEIVEQPASGFASVSGSLLTYTPPVDWFGTTTIVYRAKDDAGAWSGPATITITVTPVNDPPAAESLTLTMPEDTLGAVTLKATDIDSLQTFVFEMVTSPPAASGSASIQGDRLLFTPALDWNGTTSVSYRAKDLEGAWSVAAVVTVVVTPVNDQPTQAGRMVIRTIESVPAVVRGTVSH</sequence>
<reference evidence="3 4" key="1">
    <citation type="submission" date="2017-05" db="EMBL/GenBank/DDBJ databases">
        <authorList>
            <person name="Song R."/>
            <person name="Chenine A.L."/>
            <person name="Ruprecht R.M."/>
        </authorList>
    </citation>
    <scope>NUCLEOTIDE SEQUENCE [LARGE SCALE GENOMIC DNA]</scope>
    <source>
        <strain evidence="3 4">S567_C10_BS</strain>
    </source>
</reference>
<evidence type="ECO:0000259" key="2">
    <source>
        <dbReference type="PROSITE" id="PS50268"/>
    </source>
</evidence>
<feature type="region of interest" description="Disordered" evidence="1">
    <location>
        <begin position="19"/>
        <end position="40"/>
    </location>
</feature>
<dbReference type="Proteomes" id="UP000194857">
    <property type="component" value="Unassembled WGS sequence"/>
</dbReference>
<gene>
    <name evidence="3" type="ORF">CAZ10_09495</name>
</gene>
<organism evidence="3 4">
    <name type="scientific">Pseudomonas aeruginosa</name>
    <dbReference type="NCBI Taxonomy" id="287"/>
    <lineage>
        <taxon>Bacteria</taxon>
        <taxon>Pseudomonadati</taxon>
        <taxon>Pseudomonadota</taxon>
        <taxon>Gammaproteobacteria</taxon>
        <taxon>Pseudomonadales</taxon>
        <taxon>Pseudomonadaceae</taxon>
        <taxon>Pseudomonas</taxon>
    </lineage>
</organism>
<evidence type="ECO:0000313" key="3">
    <source>
        <dbReference type="EMBL" id="OTI63065.1"/>
    </source>
</evidence>
<dbReference type="InterPro" id="IPR015919">
    <property type="entry name" value="Cadherin-like_sf"/>
</dbReference>
<protein>
    <recommendedName>
        <fullName evidence="2">Cadherin domain-containing protein</fullName>
    </recommendedName>
</protein>
<evidence type="ECO:0000313" key="4">
    <source>
        <dbReference type="Proteomes" id="UP000194857"/>
    </source>
</evidence>